<dbReference type="GO" id="GO:0022841">
    <property type="term" value="F:potassium ion leak channel activity"/>
    <property type="evidence" value="ECO:0007669"/>
    <property type="project" value="TreeGrafter"/>
</dbReference>
<comment type="caution">
    <text evidence="11">The sequence shown here is derived from an EMBL/GenBank/DDBJ whole genome shotgun (WGS) entry which is preliminary data.</text>
</comment>
<dbReference type="Proteomes" id="UP000054630">
    <property type="component" value="Unassembled WGS sequence"/>
</dbReference>
<feature type="transmembrane region" description="Helical" evidence="9">
    <location>
        <begin position="307"/>
        <end position="324"/>
    </location>
</feature>
<evidence type="ECO:0000313" key="12">
    <source>
        <dbReference type="Proteomes" id="UP000054630"/>
    </source>
</evidence>
<evidence type="ECO:0000256" key="8">
    <source>
        <dbReference type="RuleBase" id="RU003857"/>
    </source>
</evidence>
<feature type="non-terminal residue" evidence="11">
    <location>
        <position position="537"/>
    </location>
</feature>
<dbReference type="AlphaFoldDB" id="A0A0V0SN02"/>
<sequence length="537" mass="60209">LNSAAVVMLSKSGAMLKSHAYQDQSRSNEEGQSLIGMEMNPVDEDDDVSCGKRCGRILKIALPHVGLVALLTIYTVCGGGIFHLIELSHELQVRSNSLKLISQTKTRFLENMWNLSQAEGMTSEQWQMQAMDSIKSLEIVLYEAYEEQYITINDILNKTHRTIWTFPQAIFFATTVITTIGYGNMVPKTVSGRVLCIVFGIFGIPLLLITIADIGKFLSDLITFLYRQFRTLKAKLGKHSRNFTFCGKKISINEDAKHSELDNISEQTSESGDVHLPVVMAMVVLISYTAFGGLLFQMLEGWGYFEAFYFCFITMATIGFGDIVPSEQVYLFFTIIYIVVGLALTTMCIDLAGSEYITKLHYFGQKIETARDAFGGAVVSGLHAGEQIFKHSAFIRTAGGRLIQISDAMLLNTKQATALRQKYGLPDDYDFSVVSSPLITDDGTLITNNMLFAPVSPEVLKVAKTHIKIRPEEIRESDAFVLQNRTFNRPFDGGLYKRGSVRSSRSLGKRSRKRQWLKQDKYKFFLIAPFILKESCV</sequence>
<organism evidence="11 12">
    <name type="scientific">Trichinella nelsoni</name>
    <dbReference type="NCBI Taxonomy" id="6336"/>
    <lineage>
        <taxon>Eukaryota</taxon>
        <taxon>Metazoa</taxon>
        <taxon>Ecdysozoa</taxon>
        <taxon>Nematoda</taxon>
        <taxon>Enoplea</taxon>
        <taxon>Dorylaimia</taxon>
        <taxon>Trichinellida</taxon>
        <taxon>Trichinellidae</taxon>
        <taxon>Trichinella</taxon>
    </lineage>
</organism>
<feature type="domain" description="Potassium channel" evidence="10">
    <location>
        <begin position="284"/>
        <end position="353"/>
    </location>
</feature>
<dbReference type="GO" id="GO:0015271">
    <property type="term" value="F:outward rectifier potassium channel activity"/>
    <property type="evidence" value="ECO:0007669"/>
    <property type="project" value="TreeGrafter"/>
</dbReference>
<feature type="non-terminal residue" evidence="11">
    <location>
        <position position="1"/>
    </location>
</feature>
<dbReference type="SUPFAM" id="SSF81324">
    <property type="entry name" value="Voltage-gated potassium channels"/>
    <property type="match status" value="2"/>
</dbReference>
<proteinExistence type="inferred from homology"/>
<accession>A0A0V0SN02</accession>
<keyword evidence="12" id="KW-1185">Reference proteome</keyword>
<feature type="domain" description="Potassium channel" evidence="10">
    <location>
        <begin position="161"/>
        <end position="219"/>
    </location>
</feature>
<dbReference type="Pfam" id="PF07885">
    <property type="entry name" value="Ion_trans_2"/>
    <property type="match status" value="2"/>
</dbReference>
<keyword evidence="7 8" id="KW-0407">Ion channel</keyword>
<evidence type="ECO:0000256" key="9">
    <source>
        <dbReference type="SAM" id="Phobius"/>
    </source>
</evidence>
<comment type="subcellular location">
    <subcellularLocation>
        <location evidence="1">Membrane</location>
        <topology evidence="1">Multi-pass membrane protein</topology>
    </subcellularLocation>
</comment>
<evidence type="ECO:0000256" key="3">
    <source>
        <dbReference type="ARBA" id="ARBA00022692"/>
    </source>
</evidence>
<dbReference type="PRINTS" id="PR01333">
    <property type="entry name" value="2POREKCHANEL"/>
</dbReference>
<dbReference type="PANTHER" id="PTHR11003:SF98">
    <property type="entry name" value="POTASSIUM CHANNEL DOMAIN-CONTAINING PROTEIN"/>
    <property type="match status" value="1"/>
</dbReference>
<protein>
    <submittedName>
        <fullName evidence="11">TWiK family of potassium channels protein 7</fullName>
    </submittedName>
</protein>
<evidence type="ECO:0000256" key="6">
    <source>
        <dbReference type="ARBA" id="ARBA00023136"/>
    </source>
</evidence>
<reference evidence="11 12" key="1">
    <citation type="submission" date="2015-01" db="EMBL/GenBank/DDBJ databases">
        <title>Evolution of Trichinella species and genotypes.</title>
        <authorList>
            <person name="Korhonen P.K."/>
            <person name="Edoardo P."/>
            <person name="Giuseppe L.R."/>
            <person name="Gasser R.B."/>
        </authorList>
    </citation>
    <scope>NUCLEOTIDE SEQUENCE [LARGE SCALE GENOMIC DNA]</scope>
    <source>
        <strain evidence="11">ISS37</strain>
    </source>
</reference>
<keyword evidence="3 8" id="KW-0812">Transmembrane</keyword>
<keyword evidence="4 9" id="KW-1133">Transmembrane helix</keyword>
<dbReference type="Gene3D" id="1.10.287.70">
    <property type="match status" value="1"/>
</dbReference>
<keyword evidence="5 8" id="KW-0406">Ion transport</keyword>
<gene>
    <name evidence="11" type="primary">twk-7</name>
    <name evidence="11" type="ORF">T07_2692</name>
</gene>
<evidence type="ECO:0000313" key="11">
    <source>
        <dbReference type="EMBL" id="KRX28090.1"/>
    </source>
</evidence>
<keyword evidence="6 9" id="KW-0472">Membrane</keyword>
<evidence type="ECO:0000256" key="7">
    <source>
        <dbReference type="ARBA" id="ARBA00023303"/>
    </source>
</evidence>
<feature type="transmembrane region" description="Helical" evidence="9">
    <location>
        <begin position="274"/>
        <end position="295"/>
    </location>
</feature>
<keyword evidence="2 8" id="KW-0813">Transport</keyword>
<evidence type="ECO:0000256" key="4">
    <source>
        <dbReference type="ARBA" id="ARBA00022989"/>
    </source>
</evidence>
<evidence type="ECO:0000256" key="1">
    <source>
        <dbReference type="ARBA" id="ARBA00004141"/>
    </source>
</evidence>
<dbReference type="PANTHER" id="PTHR11003">
    <property type="entry name" value="POTASSIUM CHANNEL, SUBFAMILY K"/>
    <property type="match status" value="1"/>
</dbReference>
<dbReference type="EMBL" id="JYDL01000001">
    <property type="protein sequence ID" value="KRX28090.1"/>
    <property type="molecule type" value="Genomic_DNA"/>
</dbReference>
<feature type="transmembrane region" description="Helical" evidence="9">
    <location>
        <begin position="61"/>
        <end position="85"/>
    </location>
</feature>
<dbReference type="InterPro" id="IPR013099">
    <property type="entry name" value="K_chnl_dom"/>
</dbReference>
<feature type="transmembrane region" description="Helical" evidence="9">
    <location>
        <begin position="163"/>
        <end position="182"/>
    </location>
</feature>
<dbReference type="GO" id="GO:0030322">
    <property type="term" value="P:stabilization of membrane potential"/>
    <property type="evidence" value="ECO:0007669"/>
    <property type="project" value="TreeGrafter"/>
</dbReference>
<evidence type="ECO:0000259" key="10">
    <source>
        <dbReference type="Pfam" id="PF07885"/>
    </source>
</evidence>
<feature type="transmembrane region" description="Helical" evidence="9">
    <location>
        <begin position="330"/>
        <end position="352"/>
    </location>
</feature>
<feature type="transmembrane region" description="Helical" evidence="9">
    <location>
        <begin position="194"/>
        <end position="212"/>
    </location>
</feature>
<evidence type="ECO:0000256" key="5">
    <source>
        <dbReference type="ARBA" id="ARBA00023065"/>
    </source>
</evidence>
<dbReference type="InterPro" id="IPR003280">
    <property type="entry name" value="2pore_dom_K_chnl"/>
</dbReference>
<dbReference type="OrthoDB" id="297496at2759"/>
<evidence type="ECO:0000256" key="2">
    <source>
        <dbReference type="ARBA" id="ARBA00022448"/>
    </source>
</evidence>
<name>A0A0V0SN02_9BILA</name>
<dbReference type="GO" id="GO:0005886">
    <property type="term" value="C:plasma membrane"/>
    <property type="evidence" value="ECO:0007669"/>
    <property type="project" value="TreeGrafter"/>
</dbReference>
<comment type="similarity">
    <text evidence="8">Belongs to the two pore domain potassium channel (TC 1.A.1.8) family.</text>
</comment>